<accession>A0A0E9WJB0</accession>
<reference evidence="1" key="2">
    <citation type="journal article" date="2015" name="Fish Shellfish Immunol.">
        <title>Early steps in the European eel (Anguilla anguilla)-Vibrio vulnificus interaction in the gills: Role of the RtxA13 toxin.</title>
        <authorList>
            <person name="Callol A."/>
            <person name="Pajuelo D."/>
            <person name="Ebbesson L."/>
            <person name="Teles M."/>
            <person name="MacKenzie S."/>
            <person name="Amaro C."/>
        </authorList>
    </citation>
    <scope>NUCLEOTIDE SEQUENCE</scope>
</reference>
<sequence>MSSSGVSFSSVVSGTPLHCFPFPFRDLGCRVLALGMFLDIMPCSLVLNPDSWVTLGTTAAVTSRVLVDIDS</sequence>
<evidence type="ECO:0000313" key="1">
    <source>
        <dbReference type="EMBL" id="JAH90432.1"/>
    </source>
</evidence>
<name>A0A0E9WJB0_ANGAN</name>
<dbReference type="EMBL" id="GBXM01018145">
    <property type="protein sequence ID" value="JAH90432.1"/>
    <property type="molecule type" value="Transcribed_RNA"/>
</dbReference>
<proteinExistence type="predicted"/>
<reference evidence="1" key="1">
    <citation type="submission" date="2014-11" db="EMBL/GenBank/DDBJ databases">
        <authorList>
            <person name="Amaro Gonzalez C."/>
        </authorList>
    </citation>
    <scope>NUCLEOTIDE SEQUENCE</scope>
</reference>
<organism evidence="1">
    <name type="scientific">Anguilla anguilla</name>
    <name type="common">European freshwater eel</name>
    <name type="synonym">Muraena anguilla</name>
    <dbReference type="NCBI Taxonomy" id="7936"/>
    <lineage>
        <taxon>Eukaryota</taxon>
        <taxon>Metazoa</taxon>
        <taxon>Chordata</taxon>
        <taxon>Craniata</taxon>
        <taxon>Vertebrata</taxon>
        <taxon>Euteleostomi</taxon>
        <taxon>Actinopterygii</taxon>
        <taxon>Neopterygii</taxon>
        <taxon>Teleostei</taxon>
        <taxon>Anguilliformes</taxon>
        <taxon>Anguillidae</taxon>
        <taxon>Anguilla</taxon>
    </lineage>
</organism>
<protein>
    <submittedName>
        <fullName evidence="1">Uncharacterized protein</fullName>
    </submittedName>
</protein>
<dbReference type="AlphaFoldDB" id="A0A0E9WJB0"/>